<name>A0A6J4SJ19_9SPHN</name>
<protein>
    <submittedName>
        <fullName evidence="2">Uncharacterized protein</fullName>
    </submittedName>
</protein>
<evidence type="ECO:0000256" key="1">
    <source>
        <dbReference type="SAM" id="MobiDB-lite"/>
    </source>
</evidence>
<dbReference type="EMBL" id="CADCVZ010000015">
    <property type="protein sequence ID" value="CAA9500328.1"/>
    <property type="molecule type" value="Genomic_DNA"/>
</dbReference>
<accession>A0A6J4SJ19</accession>
<organism evidence="2">
    <name type="scientific">uncultured Sphingomonas sp</name>
    <dbReference type="NCBI Taxonomy" id="158754"/>
    <lineage>
        <taxon>Bacteria</taxon>
        <taxon>Pseudomonadati</taxon>
        <taxon>Pseudomonadota</taxon>
        <taxon>Alphaproteobacteria</taxon>
        <taxon>Sphingomonadales</taxon>
        <taxon>Sphingomonadaceae</taxon>
        <taxon>Sphingomonas</taxon>
        <taxon>environmental samples</taxon>
    </lineage>
</organism>
<dbReference type="AlphaFoldDB" id="A0A6J4SJ19"/>
<proteinExistence type="predicted"/>
<feature type="non-terminal residue" evidence="2">
    <location>
        <position position="1"/>
    </location>
</feature>
<reference evidence="2" key="1">
    <citation type="submission" date="2020-02" db="EMBL/GenBank/DDBJ databases">
        <authorList>
            <person name="Meier V. D."/>
        </authorList>
    </citation>
    <scope>NUCLEOTIDE SEQUENCE</scope>
    <source>
        <strain evidence="2">AVDCRST_MAG09</strain>
    </source>
</reference>
<gene>
    <name evidence="2" type="ORF">AVDCRST_MAG09-958</name>
</gene>
<evidence type="ECO:0000313" key="2">
    <source>
        <dbReference type="EMBL" id="CAA9500328.1"/>
    </source>
</evidence>
<feature type="non-terminal residue" evidence="2">
    <location>
        <position position="80"/>
    </location>
</feature>
<sequence>AFPAPAGKACVRHRRGPWLRRRTPSLWVANAGWRRARPRPPAADSRWPCRSAARARRQPWSSSQDRDCRPPGVDGAARGM</sequence>
<feature type="region of interest" description="Disordered" evidence="1">
    <location>
        <begin position="36"/>
        <end position="80"/>
    </location>
</feature>